<protein>
    <submittedName>
        <fullName evidence="1">Uncharacterized protein</fullName>
    </submittedName>
</protein>
<name>A0A9D4RAG4_DREPO</name>
<keyword evidence="2" id="KW-1185">Reference proteome</keyword>
<reference evidence="1" key="2">
    <citation type="submission" date="2020-11" db="EMBL/GenBank/DDBJ databases">
        <authorList>
            <person name="McCartney M.A."/>
            <person name="Auch B."/>
            <person name="Kono T."/>
            <person name="Mallez S."/>
            <person name="Becker A."/>
            <person name="Gohl D.M."/>
            <person name="Silverstein K.A.T."/>
            <person name="Koren S."/>
            <person name="Bechman K.B."/>
            <person name="Herman A."/>
            <person name="Abrahante J.E."/>
            <person name="Garbe J."/>
        </authorList>
    </citation>
    <scope>NUCLEOTIDE SEQUENCE</scope>
    <source>
        <strain evidence="1">Duluth1</strain>
        <tissue evidence="1">Whole animal</tissue>
    </source>
</reference>
<proteinExistence type="predicted"/>
<organism evidence="1 2">
    <name type="scientific">Dreissena polymorpha</name>
    <name type="common">Zebra mussel</name>
    <name type="synonym">Mytilus polymorpha</name>
    <dbReference type="NCBI Taxonomy" id="45954"/>
    <lineage>
        <taxon>Eukaryota</taxon>
        <taxon>Metazoa</taxon>
        <taxon>Spiralia</taxon>
        <taxon>Lophotrochozoa</taxon>
        <taxon>Mollusca</taxon>
        <taxon>Bivalvia</taxon>
        <taxon>Autobranchia</taxon>
        <taxon>Heteroconchia</taxon>
        <taxon>Euheterodonta</taxon>
        <taxon>Imparidentia</taxon>
        <taxon>Neoheterodontei</taxon>
        <taxon>Myida</taxon>
        <taxon>Dreissenoidea</taxon>
        <taxon>Dreissenidae</taxon>
        <taxon>Dreissena</taxon>
    </lineage>
</organism>
<gene>
    <name evidence="1" type="ORF">DPMN_024079</name>
</gene>
<comment type="caution">
    <text evidence="1">The sequence shown here is derived from an EMBL/GenBank/DDBJ whole genome shotgun (WGS) entry which is preliminary data.</text>
</comment>
<evidence type="ECO:0000313" key="1">
    <source>
        <dbReference type="EMBL" id="KAH3861151.1"/>
    </source>
</evidence>
<dbReference type="EMBL" id="JAIWYP010000002">
    <property type="protein sequence ID" value="KAH3861151.1"/>
    <property type="molecule type" value="Genomic_DNA"/>
</dbReference>
<dbReference type="Proteomes" id="UP000828390">
    <property type="component" value="Unassembled WGS sequence"/>
</dbReference>
<reference evidence="1" key="1">
    <citation type="journal article" date="2019" name="bioRxiv">
        <title>The Genome of the Zebra Mussel, Dreissena polymorpha: A Resource for Invasive Species Research.</title>
        <authorList>
            <person name="McCartney M.A."/>
            <person name="Auch B."/>
            <person name="Kono T."/>
            <person name="Mallez S."/>
            <person name="Zhang Y."/>
            <person name="Obille A."/>
            <person name="Becker A."/>
            <person name="Abrahante J.E."/>
            <person name="Garbe J."/>
            <person name="Badalamenti J.P."/>
            <person name="Herman A."/>
            <person name="Mangelson H."/>
            <person name="Liachko I."/>
            <person name="Sullivan S."/>
            <person name="Sone E.D."/>
            <person name="Koren S."/>
            <person name="Silverstein K.A.T."/>
            <person name="Beckman K.B."/>
            <person name="Gohl D.M."/>
        </authorList>
    </citation>
    <scope>NUCLEOTIDE SEQUENCE</scope>
    <source>
        <strain evidence="1">Duluth1</strain>
        <tissue evidence="1">Whole animal</tissue>
    </source>
</reference>
<evidence type="ECO:0000313" key="2">
    <source>
        <dbReference type="Proteomes" id="UP000828390"/>
    </source>
</evidence>
<dbReference type="AlphaFoldDB" id="A0A9D4RAG4"/>
<sequence>MFVKPSSEEGRMLKQLAKYHLRCNFVKEPNFEFPRACESTSTEPCQIIRPRNALLPANITVEFEIQASHTFALSFNITKLKGRGKGIIY</sequence>
<accession>A0A9D4RAG4</accession>